<dbReference type="AlphaFoldDB" id="A0A3N0XHQ3"/>
<protein>
    <recommendedName>
        <fullName evidence="7">ATP-dependent RNA helicase</fullName>
        <ecNumber evidence="7">3.6.4.13</ecNumber>
    </recommendedName>
</protein>
<comment type="similarity">
    <text evidence="6">Belongs to the DEAD box helicase family.</text>
</comment>
<feature type="transmembrane region" description="Helical" evidence="9">
    <location>
        <begin position="184"/>
        <end position="208"/>
    </location>
</feature>
<dbReference type="GO" id="GO:0003723">
    <property type="term" value="F:RNA binding"/>
    <property type="evidence" value="ECO:0007669"/>
    <property type="project" value="UniProtKB-UniRule"/>
</dbReference>
<dbReference type="GO" id="GO:0003724">
    <property type="term" value="F:RNA helicase activity"/>
    <property type="evidence" value="ECO:0007669"/>
    <property type="project" value="UniProtKB-EC"/>
</dbReference>
<dbReference type="InterPro" id="IPR011545">
    <property type="entry name" value="DEAD/DEAH_box_helicase_dom"/>
</dbReference>
<sequence>MADDMPMLNISSAGGTFDRKTNRRPPSSAEKWKRKKQESKRKAVFEPQESSASKQRKINQTGQQHTYRQKLQTPKSPSQRSNNRDTEENGDQREIFAAKSPSKVKTFPKKAPRERGDYGRPFIKTSSLFRNNPEIPDVLSPAVNLVKEKVFTSNTFGELSLHPHLVATLHKVLNVTSMTRYRSFILSLYCPPNLSLFVFLIFICVFSVQKQAIPVLMSGKDAVVRSQTGSGRLVDHIKNTLSMAFSAVRWLILDEADRILDLGFEKDLTVILNALNAPGLARQNVLLSATLTEGLSRLASISMKEPVSIHVSEGSGETVEVCPQAAPQALSDSYAVPERLQQHVVVVPSKLHLVCLAAFILAKCKFEQRQKLIVFISSCEAVEFLLTLFTAVLCENPNTTSTKSTSYLNFYRLHGNMRQEPLEALAAYDTGLDHHGLDERWGLPALCQLAFRQEQQSVPCGSVRGTASCHCPACTLTPTKMEQPWVAHMALERTEVFQEFSQCKTGILLCTDVAARGLDLPQVTWIIQYNPPVSAAEYVHRVGRTARIGAQGSSLLFLTPSEMAFVDVLANHNISLSEMKMVDILATLMKVERFKGRGKWDNKRSAAAFEQEVRERATVLQTDFENYAHANKESLRTAKSALQSFLRAYTTYPSSLKHIFHIRNLHLGHAAKSFGLRDAPQGLGSSITTNPANSKDSKKGKDKAKRPLKKLTAKERVSNLMRSEYFSGIEGESKSKKRRKKKKGQAEEEESTAA</sequence>
<dbReference type="InterPro" id="IPR001650">
    <property type="entry name" value="Helicase_C-like"/>
</dbReference>
<evidence type="ECO:0000259" key="10">
    <source>
        <dbReference type="PROSITE" id="PS51192"/>
    </source>
</evidence>
<dbReference type="GO" id="GO:0016887">
    <property type="term" value="F:ATP hydrolysis activity"/>
    <property type="evidence" value="ECO:0007669"/>
    <property type="project" value="RHEA"/>
</dbReference>
<comment type="catalytic activity">
    <reaction evidence="7">
        <text>ATP + H2O = ADP + phosphate + H(+)</text>
        <dbReference type="Rhea" id="RHEA:13065"/>
        <dbReference type="ChEBI" id="CHEBI:15377"/>
        <dbReference type="ChEBI" id="CHEBI:15378"/>
        <dbReference type="ChEBI" id="CHEBI:30616"/>
        <dbReference type="ChEBI" id="CHEBI:43474"/>
        <dbReference type="ChEBI" id="CHEBI:456216"/>
        <dbReference type="EC" id="3.6.4.13"/>
    </reaction>
</comment>
<evidence type="ECO:0000256" key="1">
    <source>
        <dbReference type="ARBA" id="ARBA00022741"/>
    </source>
</evidence>
<feature type="compositionally biased region" description="Polar residues" evidence="8">
    <location>
        <begin position="48"/>
        <end position="81"/>
    </location>
</feature>
<keyword evidence="5 7" id="KW-0694">RNA-binding</keyword>
<dbReference type="OrthoDB" id="422663at2759"/>
<evidence type="ECO:0000256" key="7">
    <source>
        <dbReference type="RuleBase" id="RU365068"/>
    </source>
</evidence>
<gene>
    <name evidence="12" type="ORF">DPX16_23095</name>
</gene>
<keyword evidence="1 6" id="KW-0547">Nucleotide-binding</keyword>
<keyword evidence="9" id="KW-0812">Transmembrane</keyword>
<feature type="domain" description="Helicase ATP-binding" evidence="10">
    <location>
        <begin position="231"/>
        <end position="309"/>
    </location>
</feature>
<dbReference type="InterPro" id="IPR025313">
    <property type="entry name" value="SPB4-like_CTE"/>
</dbReference>
<evidence type="ECO:0000256" key="6">
    <source>
        <dbReference type="RuleBase" id="RU000492"/>
    </source>
</evidence>
<dbReference type="SMART" id="SM00490">
    <property type="entry name" value="HELICc"/>
    <property type="match status" value="1"/>
</dbReference>
<evidence type="ECO:0000256" key="5">
    <source>
        <dbReference type="ARBA" id="ARBA00022884"/>
    </source>
</evidence>
<dbReference type="CDD" id="cd18787">
    <property type="entry name" value="SF2_C_DEAD"/>
    <property type="match status" value="1"/>
</dbReference>
<dbReference type="Proteomes" id="UP000281406">
    <property type="component" value="Unassembled WGS sequence"/>
</dbReference>
<dbReference type="PROSITE" id="PS51194">
    <property type="entry name" value="HELICASE_CTER"/>
    <property type="match status" value="1"/>
</dbReference>
<dbReference type="SUPFAM" id="SSF52540">
    <property type="entry name" value="P-loop containing nucleoside triphosphate hydrolases"/>
    <property type="match status" value="1"/>
</dbReference>
<evidence type="ECO:0000313" key="12">
    <source>
        <dbReference type="EMBL" id="ROI27773.1"/>
    </source>
</evidence>
<proteinExistence type="inferred from homology"/>
<keyword evidence="9" id="KW-0472">Membrane</keyword>
<comment type="caution">
    <text evidence="12">The sequence shown here is derived from an EMBL/GenBank/DDBJ whole genome shotgun (WGS) entry which is preliminary data.</text>
</comment>
<dbReference type="Pfam" id="PF13959">
    <property type="entry name" value="CTE_SPB4"/>
    <property type="match status" value="1"/>
</dbReference>
<dbReference type="PROSITE" id="PS00039">
    <property type="entry name" value="DEAD_ATP_HELICASE"/>
    <property type="match status" value="1"/>
</dbReference>
<evidence type="ECO:0000256" key="3">
    <source>
        <dbReference type="ARBA" id="ARBA00022806"/>
    </source>
</evidence>
<evidence type="ECO:0000256" key="2">
    <source>
        <dbReference type="ARBA" id="ARBA00022801"/>
    </source>
</evidence>
<dbReference type="SMART" id="SM01178">
    <property type="entry name" value="DUF4217"/>
    <property type="match status" value="1"/>
</dbReference>
<dbReference type="PROSITE" id="PS51192">
    <property type="entry name" value="HELICASE_ATP_BIND_1"/>
    <property type="match status" value="1"/>
</dbReference>
<dbReference type="Pfam" id="PF00270">
    <property type="entry name" value="DEAD"/>
    <property type="match status" value="1"/>
</dbReference>
<evidence type="ECO:0000256" key="9">
    <source>
        <dbReference type="SAM" id="Phobius"/>
    </source>
</evidence>
<dbReference type="GO" id="GO:0005524">
    <property type="term" value="F:ATP binding"/>
    <property type="evidence" value="ECO:0007669"/>
    <property type="project" value="UniProtKB-UniRule"/>
</dbReference>
<keyword evidence="9" id="KW-1133">Transmembrane helix</keyword>
<evidence type="ECO:0000259" key="11">
    <source>
        <dbReference type="PROSITE" id="PS51194"/>
    </source>
</evidence>
<dbReference type="InterPro" id="IPR014001">
    <property type="entry name" value="Helicase_ATP-bd"/>
</dbReference>
<feature type="compositionally biased region" description="Basic and acidic residues" evidence="8">
    <location>
        <begin position="82"/>
        <end position="96"/>
    </location>
</feature>
<name>A0A3N0XHQ3_ANAGA</name>
<feature type="compositionally biased region" description="Polar residues" evidence="8">
    <location>
        <begin position="683"/>
        <end position="693"/>
    </location>
</feature>
<accession>A0A3N0XHQ3</accession>
<feature type="region of interest" description="Disordered" evidence="8">
    <location>
        <begin position="682"/>
        <end position="754"/>
    </location>
</feature>
<feature type="region of interest" description="Disordered" evidence="8">
    <location>
        <begin position="1"/>
        <end position="116"/>
    </location>
</feature>
<dbReference type="EMBL" id="RJVU01073043">
    <property type="protein sequence ID" value="ROI27773.1"/>
    <property type="molecule type" value="Genomic_DNA"/>
</dbReference>
<dbReference type="InterPro" id="IPR027417">
    <property type="entry name" value="P-loop_NTPase"/>
</dbReference>
<feature type="compositionally biased region" description="Basic residues" evidence="8">
    <location>
        <begin position="698"/>
        <end position="711"/>
    </location>
</feature>
<evidence type="ECO:0000256" key="4">
    <source>
        <dbReference type="ARBA" id="ARBA00022840"/>
    </source>
</evidence>
<reference evidence="12 13" key="1">
    <citation type="submission" date="2018-10" db="EMBL/GenBank/DDBJ databases">
        <title>Genome assembly for a Yunnan-Guizhou Plateau 3E fish, Anabarilius grahami (Regan), and its evolutionary and genetic applications.</title>
        <authorList>
            <person name="Jiang W."/>
        </authorList>
    </citation>
    <scope>NUCLEOTIDE SEQUENCE [LARGE SCALE GENOMIC DNA]</scope>
    <source>
        <strain evidence="12">AG-KIZ</strain>
        <tissue evidence="12">Muscle</tissue>
    </source>
</reference>
<evidence type="ECO:0000313" key="13">
    <source>
        <dbReference type="Proteomes" id="UP000281406"/>
    </source>
</evidence>
<dbReference type="Gene3D" id="3.40.50.300">
    <property type="entry name" value="P-loop containing nucleotide triphosphate hydrolases"/>
    <property type="match status" value="3"/>
</dbReference>
<comment type="domain">
    <text evidence="7">The Q motif is unique to and characteristic of the DEAD box family of RNA helicases and controls ATP binding and hydrolysis.</text>
</comment>
<keyword evidence="13" id="KW-1185">Reference proteome</keyword>
<keyword evidence="4 6" id="KW-0067">ATP-binding</keyword>
<comment type="function">
    <text evidence="7">RNA helicase.</text>
</comment>
<keyword evidence="3 6" id="KW-0347">Helicase</keyword>
<dbReference type="InterPro" id="IPR000629">
    <property type="entry name" value="RNA-helicase_DEAD-box_CS"/>
</dbReference>
<evidence type="ECO:0000256" key="8">
    <source>
        <dbReference type="SAM" id="MobiDB-lite"/>
    </source>
</evidence>
<dbReference type="Pfam" id="PF00271">
    <property type="entry name" value="Helicase_C"/>
    <property type="match status" value="1"/>
</dbReference>
<keyword evidence="2 6" id="KW-0378">Hydrolase</keyword>
<dbReference type="PANTHER" id="PTHR24031">
    <property type="entry name" value="RNA HELICASE"/>
    <property type="match status" value="1"/>
</dbReference>
<feature type="domain" description="Helicase C-terminal" evidence="11">
    <location>
        <begin position="445"/>
        <end position="585"/>
    </location>
</feature>
<organism evidence="12 13">
    <name type="scientific">Anabarilius grahami</name>
    <name type="common">Kanglang fish</name>
    <name type="synonym">Barilius grahami</name>
    <dbReference type="NCBI Taxonomy" id="495550"/>
    <lineage>
        <taxon>Eukaryota</taxon>
        <taxon>Metazoa</taxon>
        <taxon>Chordata</taxon>
        <taxon>Craniata</taxon>
        <taxon>Vertebrata</taxon>
        <taxon>Euteleostomi</taxon>
        <taxon>Actinopterygii</taxon>
        <taxon>Neopterygii</taxon>
        <taxon>Teleostei</taxon>
        <taxon>Ostariophysi</taxon>
        <taxon>Cypriniformes</taxon>
        <taxon>Xenocyprididae</taxon>
        <taxon>Xenocypridinae</taxon>
        <taxon>Xenocypridinae incertae sedis</taxon>
        <taxon>Anabarilius</taxon>
    </lineage>
</organism>
<dbReference type="EC" id="3.6.4.13" evidence="7"/>